<keyword evidence="3" id="KW-0847">Vitamin C</keyword>
<evidence type="ECO:0000256" key="4">
    <source>
        <dbReference type="ARBA" id="ARBA00022964"/>
    </source>
</evidence>
<accession>A0A066RUS5</accession>
<organism evidence="8 9">
    <name type="scientific">Photobacterium galatheae</name>
    <dbReference type="NCBI Taxonomy" id="1654360"/>
    <lineage>
        <taxon>Bacteria</taxon>
        <taxon>Pseudomonadati</taxon>
        <taxon>Pseudomonadota</taxon>
        <taxon>Gammaproteobacteria</taxon>
        <taxon>Vibrionales</taxon>
        <taxon>Vibrionaceae</taxon>
        <taxon>Photobacterium</taxon>
    </lineage>
</organism>
<evidence type="ECO:0000313" key="9">
    <source>
        <dbReference type="Proteomes" id="UP000027192"/>
    </source>
</evidence>
<keyword evidence="4" id="KW-0223">Dioxygenase</keyword>
<evidence type="ECO:0000256" key="3">
    <source>
        <dbReference type="ARBA" id="ARBA00022896"/>
    </source>
</evidence>
<evidence type="ECO:0000256" key="2">
    <source>
        <dbReference type="ARBA" id="ARBA00022723"/>
    </source>
</evidence>
<evidence type="ECO:0000256" key="1">
    <source>
        <dbReference type="ARBA" id="ARBA00001961"/>
    </source>
</evidence>
<dbReference type="Pfam" id="PF13640">
    <property type="entry name" value="2OG-FeII_Oxy_3"/>
    <property type="match status" value="1"/>
</dbReference>
<evidence type="ECO:0000256" key="6">
    <source>
        <dbReference type="ARBA" id="ARBA00023004"/>
    </source>
</evidence>
<keyword evidence="2" id="KW-0479">Metal-binding</keyword>
<dbReference type="Proteomes" id="UP000027192">
    <property type="component" value="Unassembled WGS sequence"/>
</dbReference>
<gene>
    <name evidence="8" type="ORF">EA58_13335</name>
</gene>
<comment type="cofactor">
    <cofactor evidence="1">
        <name>L-ascorbate</name>
        <dbReference type="ChEBI" id="CHEBI:38290"/>
    </cofactor>
</comment>
<dbReference type="PROSITE" id="PS51471">
    <property type="entry name" value="FE2OG_OXY"/>
    <property type="match status" value="1"/>
</dbReference>
<name>A0A066RUS5_9GAMM</name>
<dbReference type="InterPro" id="IPR005123">
    <property type="entry name" value="Oxoglu/Fe-dep_dioxygenase_dom"/>
</dbReference>
<dbReference type="GO" id="GO:0005506">
    <property type="term" value="F:iron ion binding"/>
    <property type="evidence" value="ECO:0007669"/>
    <property type="project" value="InterPro"/>
</dbReference>
<dbReference type="OrthoDB" id="269774at2"/>
<dbReference type="AlphaFoldDB" id="A0A066RUS5"/>
<dbReference type="InterPro" id="IPR044862">
    <property type="entry name" value="Pro_4_hyd_alph_FE2OG_OXY"/>
</dbReference>
<protein>
    <recommendedName>
        <fullName evidence="7">Fe2OG dioxygenase domain-containing protein</fullName>
    </recommendedName>
</protein>
<dbReference type="InterPro" id="IPR006620">
    <property type="entry name" value="Pro_4_hyd_alph"/>
</dbReference>
<dbReference type="Gene3D" id="2.60.120.620">
    <property type="entry name" value="q2cbj1_9rhob like domain"/>
    <property type="match status" value="1"/>
</dbReference>
<sequence length="225" mass="26075">MINMMDLVKIERGVLTSQQCDYLIREYENHREKACQESSFNAQTKRIEASSFRAVSLQPQTTAFDLLHTATTSMIEIWIEHLERQGRFNTALLRRCLRFSHDYRILKYQKGERIHPHTDWDFFTLGSCSFMLNDDYTGGEFVYFNREVPIVLKKGDAIIWPADCFWVHEVKAVEEGVRYSSNSFIGYLPEPYKEEISPLIEPTAEQLASSLSYLHKPCASSGGKQ</sequence>
<keyword evidence="5" id="KW-0560">Oxidoreductase</keyword>
<dbReference type="GO" id="GO:0051213">
    <property type="term" value="F:dioxygenase activity"/>
    <property type="evidence" value="ECO:0007669"/>
    <property type="project" value="UniProtKB-KW"/>
</dbReference>
<dbReference type="GO" id="GO:0016705">
    <property type="term" value="F:oxidoreductase activity, acting on paired donors, with incorporation or reduction of molecular oxygen"/>
    <property type="evidence" value="ECO:0007669"/>
    <property type="project" value="InterPro"/>
</dbReference>
<dbReference type="SMART" id="SM00702">
    <property type="entry name" value="P4Hc"/>
    <property type="match status" value="1"/>
</dbReference>
<reference evidence="8 9" key="1">
    <citation type="submission" date="2014-04" db="EMBL/GenBank/DDBJ databases">
        <title>Draft genome sequence of Photobacterium halotolerans S2753: a solonamide, ngercheumicin and holomycin producer.</title>
        <authorList>
            <person name="Machado H.R."/>
            <person name="Gram L."/>
        </authorList>
    </citation>
    <scope>NUCLEOTIDE SEQUENCE [LARGE SCALE GENOMIC DNA]</scope>
    <source>
        <strain evidence="8 9">S2753</strain>
    </source>
</reference>
<comment type="caution">
    <text evidence="8">The sequence shown here is derived from an EMBL/GenBank/DDBJ whole genome shotgun (WGS) entry which is preliminary data.</text>
</comment>
<feature type="domain" description="Fe2OG dioxygenase" evidence="7">
    <location>
        <begin position="99"/>
        <end position="187"/>
    </location>
</feature>
<dbReference type="EMBL" id="JMIB01000026">
    <property type="protein sequence ID" value="KDM91128.1"/>
    <property type="molecule type" value="Genomic_DNA"/>
</dbReference>
<keyword evidence="6" id="KW-0408">Iron</keyword>
<evidence type="ECO:0000259" key="7">
    <source>
        <dbReference type="PROSITE" id="PS51471"/>
    </source>
</evidence>
<keyword evidence="9" id="KW-1185">Reference proteome</keyword>
<dbReference type="RefSeq" id="WP_051642065.1">
    <property type="nucleotide sequence ID" value="NZ_JAGSGC010000009.1"/>
</dbReference>
<evidence type="ECO:0000313" key="8">
    <source>
        <dbReference type="EMBL" id="KDM91128.1"/>
    </source>
</evidence>
<evidence type="ECO:0000256" key="5">
    <source>
        <dbReference type="ARBA" id="ARBA00023002"/>
    </source>
</evidence>
<dbReference type="STRING" id="1654360.EA58_13335"/>
<proteinExistence type="predicted"/>
<dbReference type="SUPFAM" id="SSF51197">
    <property type="entry name" value="Clavaminate synthase-like"/>
    <property type="match status" value="1"/>
</dbReference>
<dbReference type="GO" id="GO:0031418">
    <property type="term" value="F:L-ascorbic acid binding"/>
    <property type="evidence" value="ECO:0007669"/>
    <property type="project" value="UniProtKB-KW"/>
</dbReference>